<evidence type="ECO:0000256" key="1">
    <source>
        <dbReference type="SAM" id="Phobius"/>
    </source>
</evidence>
<gene>
    <name evidence="2" type="ORF">TTHERM_000949700</name>
</gene>
<keyword evidence="3" id="KW-1185">Reference proteome</keyword>
<dbReference type="Proteomes" id="UP000009168">
    <property type="component" value="Unassembled WGS sequence"/>
</dbReference>
<dbReference type="InterPro" id="IPR032675">
    <property type="entry name" value="LRR_dom_sf"/>
</dbReference>
<protein>
    <submittedName>
        <fullName evidence="2">Transmembrane protein, putative</fullName>
    </submittedName>
</protein>
<dbReference type="EMBL" id="GG662529">
    <property type="protein sequence ID" value="EWS72528.1"/>
    <property type="molecule type" value="Genomic_DNA"/>
</dbReference>
<proteinExistence type="predicted"/>
<dbReference type="SUPFAM" id="SSF52047">
    <property type="entry name" value="RNI-like"/>
    <property type="match status" value="1"/>
</dbReference>
<keyword evidence="1" id="KW-1133">Transmembrane helix</keyword>
<keyword evidence="1 2" id="KW-0812">Transmembrane</keyword>
<evidence type="ECO:0000313" key="2">
    <source>
        <dbReference type="EMBL" id="EWS72528.1"/>
    </source>
</evidence>
<dbReference type="Gene3D" id="3.80.10.10">
    <property type="entry name" value="Ribonuclease Inhibitor"/>
    <property type="match status" value="1"/>
</dbReference>
<dbReference type="KEGG" id="tet:TTHERM_000949700"/>
<feature type="transmembrane region" description="Helical" evidence="1">
    <location>
        <begin position="32"/>
        <end position="53"/>
    </location>
</feature>
<reference evidence="3" key="1">
    <citation type="journal article" date="2006" name="PLoS Biol.">
        <title>Macronuclear genome sequence of the ciliate Tetrahymena thermophila, a model eukaryote.</title>
        <authorList>
            <person name="Eisen J.A."/>
            <person name="Coyne R.S."/>
            <person name="Wu M."/>
            <person name="Wu D."/>
            <person name="Thiagarajan M."/>
            <person name="Wortman J.R."/>
            <person name="Badger J.H."/>
            <person name="Ren Q."/>
            <person name="Amedeo P."/>
            <person name="Jones K.M."/>
            <person name="Tallon L.J."/>
            <person name="Delcher A.L."/>
            <person name="Salzberg S.L."/>
            <person name="Silva J.C."/>
            <person name="Haas B.J."/>
            <person name="Majoros W.H."/>
            <person name="Farzad M."/>
            <person name="Carlton J.M."/>
            <person name="Smith R.K. Jr."/>
            <person name="Garg J."/>
            <person name="Pearlman R.E."/>
            <person name="Karrer K.M."/>
            <person name="Sun L."/>
            <person name="Manning G."/>
            <person name="Elde N.C."/>
            <person name="Turkewitz A.P."/>
            <person name="Asai D.J."/>
            <person name="Wilkes D.E."/>
            <person name="Wang Y."/>
            <person name="Cai H."/>
            <person name="Collins K."/>
            <person name="Stewart B.A."/>
            <person name="Lee S.R."/>
            <person name="Wilamowska K."/>
            <person name="Weinberg Z."/>
            <person name="Ruzzo W.L."/>
            <person name="Wloga D."/>
            <person name="Gaertig J."/>
            <person name="Frankel J."/>
            <person name="Tsao C.-C."/>
            <person name="Gorovsky M.A."/>
            <person name="Keeling P.J."/>
            <person name="Waller R.F."/>
            <person name="Patron N.J."/>
            <person name="Cherry J.M."/>
            <person name="Stover N.A."/>
            <person name="Krieger C.J."/>
            <person name="del Toro C."/>
            <person name="Ryder H.F."/>
            <person name="Williamson S.C."/>
            <person name="Barbeau R.A."/>
            <person name="Hamilton E.P."/>
            <person name="Orias E."/>
        </authorList>
    </citation>
    <scope>NUCLEOTIDE SEQUENCE [LARGE SCALE GENOMIC DNA]</scope>
    <source>
        <strain evidence="3">SB210</strain>
    </source>
</reference>
<feature type="transmembrane region" description="Helical" evidence="1">
    <location>
        <begin position="7"/>
        <end position="26"/>
    </location>
</feature>
<dbReference type="InParanoid" id="W7X7X6"/>
<dbReference type="RefSeq" id="XP_012654930.1">
    <property type="nucleotide sequence ID" value="XM_012799476.1"/>
</dbReference>
<evidence type="ECO:0000313" key="3">
    <source>
        <dbReference type="Proteomes" id="UP000009168"/>
    </source>
</evidence>
<keyword evidence="1" id="KW-0472">Membrane</keyword>
<sequence length="153" mass="17791">MQLTNSFNLFINFLFNLNIFFFLLFICQFIQLIFSVLTFAFIFIIYFSFSLSYQLANYEYIFLVYQKRENKISDDGVSNLCNSLAEITNLISLTLNLSSNNTSFIGAQNLLLGLRKTNISTLRLYQGVNEKEKEILIELGKRSKSKLVLFQLN</sequence>
<dbReference type="GeneID" id="24441206"/>
<organism evidence="2 3">
    <name type="scientific">Tetrahymena thermophila (strain SB210)</name>
    <dbReference type="NCBI Taxonomy" id="312017"/>
    <lineage>
        <taxon>Eukaryota</taxon>
        <taxon>Sar</taxon>
        <taxon>Alveolata</taxon>
        <taxon>Ciliophora</taxon>
        <taxon>Intramacronucleata</taxon>
        <taxon>Oligohymenophorea</taxon>
        <taxon>Hymenostomatida</taxon>
        <taxon>Tetrahymenina</taxon>
        <taxon>Tetrahymenidae</taxon>
        <taxon>Tetrahymena</taxon>
    </lineage>
</organism>
<name>W7X7X6_TETTS</name>
<accession>W7X7X6</accession>
<dbReference type="AlphaFoldDB" id="W7X7X6"/>